<dbReference type="GO" id="GO:0009253">
    <property type="term" value="P:peptidoglycan catabolic process"/>
    <property type="evidence" value="ECO:0007669"/>
    <property type="project" value="InterPro"/>
</dbReference>
<reference evidence="4" key="1">
    <citation type="submission" date="2022-12" db="EMBL/GenBank/DDBJ databases">
        <title>Draft Genome Sequences of Bacillus licheniformis and Bacillus paralicheniformis strains isolated from Irish skim milk powders.</title>
        <authorList>
            <person name="Lourenco A."/>
            <person name="Li F."/>
            <person name="Geraldine D."/>
            <person name="Tobin J.T."/>
            <person name="Butler F."/>
            <person name="Jordan K."/>
            <person name="Obrien T."/>
        </authorList>
    </citation>
    <scope>NUCLEOTIDE SEQUENCE</scope>
    <source>
        <strain evidence="4">3370</strain>
    </source>
</reference>
<organism evidence="4 5">
    <name type="scientific">Bacillus paralicheniformis</name>
    <dbReference type="NCBI Taxonomy" id="1648923"/>
    <lineage>
        <taxon>Bacteria</taxon>
        <taxon>Bacillati</taxon>
        <taxon>Bacillota</taxon>
        <taxon>Bacilli</taxon>
        <taxon>Bacillales</taxon>
        <taxon>Bacillaceae</taxon>
        <taxon>Bacillus</taxon>
    </lineage>
</organism>
<dbReference type="GO" id="GO:0030288">
    <property type="term" value="C:outer membrane-bounded periplasmic space"/>
    <property type="evidence" value="ECO:0007669"/>
    <property type="project" value="TreeGrafter"/>
</dbReference>
<dbReference type="Gene3D" id="3.40.630.40">
    <property type="entry name" value="Zn-dependent exopeptidases"/>
    <property type="match status" value="1"/>
</dbReference>
<evidence type="ECO:0000259" key="3">
    <source>
        <dbReference type="SMART" id="SM00646"/>
    </source>
</evidence>
<dbReference type="InterPro" id="IPR002477">
    <property type="entry name" value="Peptidoglycan-bd-like"/>
</dbReference>
<protein>
    <submittedName>
        <fullName evidence="4">N-acetylmuramoyl-L-alanine amidase</fullName>
        <ecNumber evidence="4">3.5.1.28</ecNumber>
    </submittedName>
</protein>
<comment type="caution">
    <text evidence="4">The sequence shown here is derived from an EMBL/GenBank/DDBJ whole genome shotgun (WGS) entry which is preliminary data.</text>
</comment>
<proteinExistence type="predicted"/>
<dbReference type="EC" id="3.5.1.28" evidence="4"/>
<evidence type="ECO:0000256" key="1">
    <source>
        <dbReference type="ARBA" id="ARBA00022801"/>
    </source>
</evidence>
<dbReference type="Proteomes" id="UP001216709">
    <property type="component" value="Unassembled WGS sequence"/>
</dbReference>
<dbReference type="EMBL" id="JARAFO010000181">
    <property type="protein sequence ID" value="MDE1454737.1"/>
    <property type="molecule type" value="Genomic_DNA"/>
</dbReference>
<dbReference type="SMART" id="SM00646">
    <property type="entry name" value="Ami_3"/>
    <property type="match status" value="1"/>
</dbReference>
<gene>
    <name evidence="4" type="ORF">PVN32_21545</name>
</gene>
<dbReference type="InterPro" id="IPR050695">
    <property type="entry name" value="N-acetylmuramoyl_amidase_3"/>
</dbReference>
<sequence>MKKVWLDAGHGGKDPGATANGLKEKDLVLSMVKYAKSYLEANYKGVEVNLTRSTDVFYELSERANMANRYGADVFVSIHINAGGGTGFETYRYPGTAGNTLKLQQSLHSEILAEMKGNGQTSDRGLKQANLAVVRQTHMPAVLTENLFIDRKEDADRLKNSGFVKAVGEAHARGIAKYLGLSEGSSKKPAATAPKKEAAKPSGSSKKTFTLPSGVLKVTSPLMKGTKVTQVQSALAAVYFYPEKGAKNNGIDGYYGKKTANAVKRFQSMYGLRQDGIYGPKTKAKLAAALKKAGYSVN</sequence>
<dbReference type="RefSeq" id="WP_274685703.1">
    <property type="nucleotide sequence ID" value="NZ_JARAFO010000181.1"/>
</dbReference>
<dbReference type="InterPro" id="IPR002508">
    <property type="entry name" value="MurNAc-LAA_cat"/>
</dbReference>
<keyword evidence="1 4" id="KW-0378">Hydrolase</keyword>
<dbReference type="Gene3D" id="1.10.101.10">
    <property type="entry name" value="PGBD-like superfamily/PGBD"/>
    <property type="match status" value="1"/>
</dbReference>
<dbReference type="SUPFAM" id="SSF53187">
    <property type="entry name" value="Zn-dependent exopeptidases"/>
    <property type="match status" value="1"/>
</dbReference>
<accession>A0AAW6KJX6</accession>
<dbReference type="Pfam" id="PF01471">
    <property type="entry name" value="PG_binding_1"/>
    <property type="match status" value="1"/>
</dbReference>
<dbReference type="PANTHER" id="PTHR30404">
    <property type="entry name" value="N-ACETYLMURAMOYL-L-ALANINE AMIDASE"/>
    <property type="match status" value="1"/>
</dbReference>
<dbReference type="InterPro" id="IPR036365">
    <property type="entry name" value="PGBD-like_sf"/>
</dbReference>
<dbReference type="AlphaFoldDB" id="A0AAW6KJX6"/>
<evidence type="ECO:0000313" key="5">
    <source>
        <dbReference type="Proteomes" id="UP001216709"/>
    </source>
</evidence>
<evidence type="ECO:0000313" key="4">
    <source>
        <dbReference type="EMBL" id="MDE1454737.1"/>
    </source>
</evidence>
<dbReference type="GO" id="GO:0008745">
    <property type="term" value="F:N-acetylmuramoyl-L-alanine amidase activity"/>
    <property type="evidence" value="ECO:0007669"/>
    <property type="project" value="UniProtKB-EC"/>
</dbReference>
<name>A0AAW6KJX6_9BACI</name>
<dbReference type="SUPFAM" id="SSF47090">
    <property type="entry name" value="PGBD-like"/>
    <property type="match status" value="1"/>
</dbReference>
<feature type="region of interest" description="Disordered" evidence="2">
    <location>
        <begin position="184"/>
        <end position="207"/>
    </location>
</feature>
<evidence type="ECO:0000256" key="2">
    <source>
        <dbReference type="SAM" id="MobiDB-lite"/>
    </source>
</evidence>
<dbReference type="CDD" id="cd02696">
    <property type="entry name" value="MurNAc-LAA"/>
    <property type="match status" value="1"/>
</dbReference>
<dbReference type="InterPro" id="IPR036366">
    <property type="entry name" value="PGBDSf"/>
</dbReference>
<feature type="domain" description="MurNAc-LAA" evidence="3">
    <location>
        <begin position="64"/>
        <end position="176"/>
    </location>
</feature>
<dbReference type="PANTHER" id="PTHR30404:SF0">
    <property type="entry name" value="N-ACETYLMURAMOYL-L-ALANINE AMIDASE AMIC"/>
    <property type="match status" value="1"/>
</dbReference>
<dbReference type="Pfam" id="PF01520">
    <property type="entry name" value="Amidase_3"/>
    <property type="match status" value="1"/>
</dbReference>